<keyword evidence="3" id="KW-1185">Reference proteome</keyword>
<evidence type="ECO:0008006" key="4">
    <source>
        <dbReference type="Google" id="ProtNLM"/>
    </source>
</evidence>
<feature type="transmembrane region" description="Helical" evidence="1">
    <location>
        <begin position="195"/>
        <end position="218"/>
    </location>
</feature>
<protein>
    <recommendedName>
        <fullName evidence="4">Transmembrane protein</fullName>
    </recommendedName>
</protein>
<organism evidence="2 3">
    <name type="scientific">Sistotremastrum suecicum HHB10207 ss-3</name>
    <dbReference type="NCBI Taxonomy" id="1314776"/>
    <lineage>
        <taxon>Eukaryota</taxon>
        <taxon>Fungi</taxon>
        <taxon>Dikarya</taxon>
        <taxon>Basidiomycota</taxon>
        <taxon>Agaricomycotina</taxon>
        <taxon>Agaricomycetes</taxon>
        <taxon>Sistotremastrales</taxon>
        <taxon>Sistotremastraceae</taxon>
        <taxon>Sistotremastrum</taxon>
    </lineage>
</organism>
<name>A0A166GEW7_9AGAM</name>
<dbReference type="AlphaFoldDB" id="A0A166GEW7"/>
<keyword evidence="1" id="KW-0812">Transmembrane</keyword>
<dbReference type="Proteomes" id="UP000076798">
    <property type="component" value="Unassembled WGS sequence"/>
</dbReference>
<feature type="transmembrane region" description="Helical" evidence="1">
    <location>
        <begin position="20"/>
        <end position="43"/>
    </location>
</feature>
<evidence type="ECO:0000313" key="2">
    <source>
        <dbReference type="EMBL" id="KZT41617.1"/>
    </source>
</evidence>
<accession>A0A166GEW7</accession>
<dbReference type="EMBL" id="KV428020">
    <property type="protein sequence ID" value="KZT41617.1"/>
    <property type="molecule type" value="Genomic_DNA"/>
</dbReference>
<reference evidence="2 3" key="1">
    <citation type="journal article" date="2016" name="Mol. Biol. Evol.">
        <title>Comparative Genomics of Early-Diverging Mushroom-Forming Fungi Provides Insights into the Origins of Lignocellulose Decay Capabilities.</title>
        <authorList>
            <person name="Nagy L.G."/>
            <person name="Riley R."/>
            <person name="Tritt A."/>
            <person name="Adam C."/>
            <person name="Daum C."/>
            <person name="Floudas D."/>
            <person name="Sun H."/>
            <person name="Yadav J.S."/>
            <person name="Pangilinan J."/>
            <person name="Larsson K.H."/>
            <person name="Matsuura K."/>
            <person name="Barry K."/>
            <person name="Labutti K."/>
            <person name="Kuo R."/>
            <person name="Ohm R.A."/>
            <person name="Bhattacharya S.S."/>
            <person name="Shirouzu T."/>
            <person name="Yoshinaga Y."/>
            <person name="Martin F.M."/>
            <person name="Grigoriev I.V."/>
            <person name="Hibbett D.S."/>
        </authorList>
    </citation>
    <scope>NUCLEOTIDE SEQUENCE [LARGE SCALE GENOMIC DNA]</scope>
    <source>
        <strain evidence="2 3">HHB10207 ss-3</strain>
    </source>
</reference>
<keyword evidence="1" id="KW-0472">Membrane</keyword>
<feature type="transmembrane region" description="Helical" evidence="1">
    <location>
        <begin position="77"/>
        <end position="98"/>
    </location>
</feature>
<proteinExistence type="predicted"/>
<keyword evidence="1" id="KW-1133">Transmembrane helix</keyword>
<evidence type="ECO:0000256" key="1">
    <source>
        <dbReference type="SAM" id="Phobius"/>
    </source>
</evidence>
<gene>
    <name evidence="2" type="ORF">SISSUDRAFT_1117584</name>
</gene>
<feature type="transmembrane region" description="Helical" evidence="1">
    <location>
        <begin position="135"/>
        <end position="155"/>
    </location>
</feature>
<sequence length="237" mass="26327">MSSTLIHGFLYGANLPLRWFRLPLLLATVGLSGVCIAVGIQAIRGANHLEKLLSELASQDNVVIKYDMHDIRILSDILTAVAILLAVSALSFALMLSVDWIKSLRRPSTTPTSMKEKMPSIVVPVSTRSLHLQSIILAFLSIWLLALLIPTTIIVRTKSAHVSVFLDSPMESVTPSQLMPDPIYWDYPFLRCLAAAPWFSFIFAFPATIITIIAAHFAPKARRLDRHTMMDKEQFGS</sequence>
<dbReference type="OrthoDB" id="2560085at2759"/>
<evidence type="ECO:0000313" key="3">
    <source>
        <dbReference type="Proteomes" id="UP000076798"/>
    </source>
</evidence>